<dbReference type="Gene3D" id="3.50.4.10">
    <property type="entry name" value="Hepatocyte Growth Factor"/>
    <property type="match status" value="1"/>
</dbReference>
<dbReference type="SMART" id="SM00223">
    <property type="entry name" value="APPLE"/>
    <property type="match status" value="1"/>
</dbReference>
<organism evidence="11">
    <name type="scientific">Zooxanthella nutricula</name>
    <dbReference type="NCBI Taxonomy" id="1333877"/>
    <lineage>
        <taxon>Eukaryota</taxon>
        <taxon>Sar</taxon>
        <taxon>Alveolata</taxon>
        <taxon>Dinophyceae</taxon>
        <taxon>Peridiniales</taxon>
        <taxon>Peridiniales incertae sedis</taxon>
        <taxon>Zooxanthella</taxon>
    </lineage>
</organism>
<keyword evidence="5" id="KW-0735">Signal-anchor</keyword>
<comment type="subcellular location">
    <subcellularLocation>
        <location evidence="1">Membrane</location>
        <topology evidence="1">Single-pass type II membrane protein</topology>
    </subcellularLocation>
</comment>
<evidence type="ECO:0000256" key="8">
    <source>
        <dbReference type="ARBA" id="ARBA00023157"/>
    </source>
</evidence>
<dbReference type="PROSITE" id="PS50948">
    <property type="entry name" value="PAN"/>
    <property type="match status" value="1"/>
</dbReference>
<sequence>MGKAEAHRMCVDLPGVRLREAGAAEGFESLAMQKDADSAGDCRAWCEGHESCAQSVFASWNKGCYLFMQATVEVREWNDAYNSSLCADKSQKHDLMKLLDKVYKQKPPVPPVTDCSWANDDCSQTKCCNDVTCTWDSKSCKAHSCYQNGATAKCMPTNGWTTGTIIGGGRAVRKVPTAPEGTTLQGTSLYCFMVVDWKSPEGAIANNIKEKKLSVYQCDGHTILTGWKTSKTPWATYMNQDEFVKIWQQVQQQQDYTKYDWTVKVEADTVFFPNMLRMHLGHLKVPQGSRAYVKNINYKFQMLGAIEVFTREAVALYFQKGGVCAGKITPAHPKAGEDFFMKQCMESIGVDGLEDFDLLRDSTCGVDCGAIKGPCSDGWKVAYHAYRDVGAWNGCHGEAVLAQKAQGHLPSDTGALALGSAAASTLPAAGGEETRQVTDLLNSAASVHERVEPDAAAVRELNGTAWKNIGAAQDRIQRGKETVAGARANASDAKALKARALEKLQDATDDARAAKRVAGKQSAIESEGLAEVAMAQAKVDRANAMESHVEQLQRQAAQGEEKEFAEIASQRICMDLPGVRLKEGGAALAPKALAAEVDTRSPEACRAWCREHPACRQSVYSGRNKGCYLFDSATADPKEFTAGYNSTYCGALEEGASMKDMLKKVFKQMPYVPPVRKCAWAGEDCSQSKCCANVPVANWNFKEFQWYTCFKKDAVFSGCHLGPAPGSWDGAILGHMGTREVPKAPEGVLVQGTSLFCFVVVMWTHPAPKPFWSSEAELANNIKETKRSIMQCDDHAFFEGGELGGGDGSSINNIDSFIGVWNHVAADGRYLHHDWIVKVDSDAVFFPDRLRMHINSLRTPQGSRVYLRNINFKFKFMGALEVMTKEALIHFFDNKGDCDGKVGHQGGEDYFMRSCLDGIGVDHQTDFQLLNDKYAATGNCNDPWVVAFHFYKKVGHWNICHDAAVNSAKVNGKGYWVNEK</sequence>
<keyword evidence="9" id="KW-0175">Coiled coil</keyword>
<dbReference type="AlphaFoldDB" id="A0A7S2LMX0"/>
<dbReference type="InterPro" id="IPR000177">
    <property type="entry name" value="Apple"/>
</dbReference>
<evidence type="ECO:0000256" key="9">
    <source>
        <dbReference type="SAM" id="Coils"/>
    </source>
</evidence>
<keyword evidence="4" id="KW-0677">Repeat</keyword>
<dbReference type="GO" id="GO:0005576">
    <property type="term" value="C:extracellular region"/>
    <property type="evidence" value="ECO:0007669"/>
    <property type="project" value="InterPro"/>
</dbReference>
<keyword evidence="8" id="KW-1015">Disulfide bond</keyword>
<reference evidence="11" key="1">
    <citation type="submission" date="2021-01" db="EMBL/GenBank/DDBJ databases">
        <authorList>
            <person name="Corre E."/>
            <person name="Pelletier E."/>
            <person name="Niang G."/>
            <person name="Scheremetjew M."/>
            <person name="Finn R."/>
            <person name="Kale V."/>
            <person name="Holt S."/>
            <person name="Cochrane G."/>
            <person name="Meng A."/>
            <person name="Brown T."/>
            <person name="Cohen L."/>
        </authorList>
    </citation>
    <scope>NUCLEOTIDE SEQUENCE</scope>
    <source>
        <strain evidence="11">RCC3387</strain>
    </source>
</reference>
<keyword evidence="3" id="KW-0812">Transmembrane</keyword>
<accession>A0A7S2LMX0</accession>
<evidence type="ECO:0000256" key="6">
    <source>
        <dbReference type="ARBA" id="ARBA00022989"/>
    </source>
</evidence>
<protein>
    <recommendedName>
        <fullName evidence="10">Apple domain-containing protein</fullName>
    </recommendedName>
</protein>
<evidence type="ECO:0000256" key="4">
    <source>
        <dbReference type="ARBA" id="ARBA00022737"/>
    </source>
</evidence>
<evidence type="ECO:0000256" key="5">
    <source>
        <dbReference type="ARBA" id="ARBA00022968"/>
    </source>
</evidence>
<dbReference type="Pfam" id="PF00024">
    <property type="entry name" value="PAN_1"/>
    <property type="match status" value="1"/>
</dbReference>
<evidence type="ECO:0000313" key="11">
    <source>
        <dbReference type="EMBL" id="CAD9609949.1"/>
    </source>
</evidence>
<dbReference type="GO" id="GO:0016020">
    <property type="term" value="C:membrane"/>
    <property type="evidence" value="ECO:0007669"/>
    <property type="project" value="UniProtKB-SubCell"/>
</dbReference>
<keyword evidence="7" id="KW-0472">Membrane</keyword>
<dbReference type="InterPro" id="IPR026050">
    <property type="entry name" value="C1GALT1/C1GALT1_chp1"/>
</dbReference>
<dbReference type="PANTHER" id="PTHR23033">
    <property type="entry name" value="BETA1,3-GALACTOSYLTRANSFERASE"/>
    <property type="match status" value="1"/>
</dbReference>
<keyword evidence="6" id="KW-1133">Transmembrane helix</keyword>
<name>A0A7S2LMX0_9DINO</name>
<dbReference type="InterPro" id="IPR003609">
    <property type="entry name" value="Pan_app"/>
</dbReference>
<dbReference type="GO" id="GO:0006508">
    <property type="term" value="P:proteolysis"/>
    <property type="evidence" value="ECO:0007669"/>
    <property type="project" value="InterPro"/>
</dbReference>
<feature type="coiled-coil region" evidence="9">
    <location>
        <begin position="490"/>
        <end position="562"/>
    </location>
</feature>
<dbReference type="PANTHER" id="PTHR23033:SF14">
    <property type="entry name" value="GLYCOPROTEIN-N-ACETYLGALACTOSAMINE 3-BETA-GALACTOSYLTRANSFERASE 1-RELATED"/>
    <property type="match status" value="1"/>
</dbReference>
<evidence type="ECO:0000256" key="3">
    <source>
        <dbReference type="ARBA" id="ARBA00022692"/>
    </source>
</evidence>
<feature type="domain" description="Apple" evidence="10">
    <location>
        <begin position="573"/>
        <end position="649"/>
    </location>
</feature>
<proteinExistence type="inferred from homology"/>
<comment type="similarity">
    <text evidence="2">Belongs to the glycosyltransferase 31 family. Beta3-Gal-T subfamily.</text>
</comment>
<evidence type="ECO:0000256" key="1">
    <source>
        <dbReference type="ARBA" id="ARBA00004606"/>
    </source>
</evidence>
<dbReference type="GO" id="GO:0016263">
    <property type="term" value="F:glycoprotein-N-acetylgalactosamine 3-beta-galactosyltransferase activity"/>
    <property type="evidence" value="ECO:0007669"/>
    <property type="project" value="TreeGrafter"/>
</dbReference>
<evidence type="ECO:0000256" key="7">
    <source>
        <dbReference type="ARBA" id="ARBA00023136"/>
    </source>
</evidence>
<dbReference type="EMBL" id="HBGW01064093">
    <property type="protein sequence ID" value="CAD9609949.1"/>
    <property type="molecule type" value="Transcribed_RNA"/>
</dbReference>
<evidence type="ECO:0000256" key="2">
    <source>
        <dbReference type="ARBA" id="ARBA00006462"/>
    </source>
</evidence>
<evidence type="ECO:0000259" key="10">
    <source>
        <dbReference type="PROSITE" id="PS50948"/>
    </source>
</evidence>
<gene>
    <name evidence="11" type="ORF">BRAN1462_LOCUS40883</name>
</gene>